<dbReference type="OrthoDB" id="206700at2759"/>
<dbReference type="Gene3D" id="1.10.8.1310">
    <property type="match status" value="1"/>
</dbReference>
<dbReference type="OMA" id="YLRDFMM"/>
<keyword evidence="2" id="KW-0472">Membrane</keyword>
<dbReference type="AlphaFoldDB" id="G8BS70"/>
<dbReference type="InterPro" id="IPR000195">
    <property type="entry name" value="Rab-GAP-TBC_dom"/>
</dbReference>
<protein>
    <recommendedName>
        <fullName evidence="3">Rab-GAP TBC domain-containing protein</fullName>
    </recommendedName>
</protein>
<dbReference type="RefSeq" id="XP_003685125.1">
    <property type="nucleotide sequence ID" value="XM_003685077.1"/>
</dbReference>
<accession>G8BS70</accession>
<sequence>MITMGDEKTLGSEDVEVRSNEERLLKQKVIKFALQKKSTALLAHLGRSKLGFADNEVRPKCWSQLLNNQLKKSSEYKRQQLDIVLNSKEVHMDEHQVQLDVNRSFITIETPIIRNNLRFILNYFIIKILRLHPNLRYYQGYHDIISVIIVVYLNMSLINEQLKWNVPINDVNEIMSSLTETELFNAIESFTLLYLRDFMTDSLYFTIDQLNIIPKLIKDRDIFLFNKFKLDQLQPFYATSSLLTVYSHDLKIEDKTFDNNILFSIFDMIISHRNMAIPLVIYSNFIVNAKEELLKAYESNISNFENQNDLINVIIQKQTLNDIFNDKTWDDVLSLTRQNVLINTSYLKTSNVNKYSVLYNTGSGKDQPLTNYNIKTVLNYMKNELIINEKRKIQIVRSKKFQLLRSNISKSIMRMKLPMVYQITLVVLLLLCSSYYRHFPNYSYNIDFFKQFEGNNVCHNLYIHFHRLSKDILASINRLIAKT</sequence>
<gene>
    <name evidence="4" type="primary">TPHA0D00470</name>
    <name evidence="4" type="ordered locus">TPHA_0D00470</name>
</gene>
<evidence type="ECO:0000313" key="4">
    <source>
        <dbReference type="EMBL" id="CCE62691.1"/>
    </source>
</evidence>
<evidence type="ECO:0000259" key="3">
    <source>
        <dbReference type="PROSITE" id="PS50086"/>
    </source>
</evidence>
<dbReference type="GO" id="GO:0006888">
    <property type="term" value="P:endoplasmic reticulum to Golgi vesicle-mediated transport"/>
    <property type="evidence" value="ECO:0007669"/>
    <property type="project" value="TreeGrafter"/>
</dbReference>
<dbReference type="GO" id="GO:0005096">
    <property type="term" value="F:GTPase activator activity"/>
    <property type="evidence" value="ECO:0007669"/>
    <property type="project" value="UniProtKB-KW"/>
</dbReference>
<dbReference type="PROSITE" id="PS50086">
    <property type="entry name" value="TBC_RABGAP"/>
    <property type="match status" value="1"/>
</dbReference>
<dbReference type="KEGG" id="tpf:TPHA_0D00470"/>
<dbReference type="Gene3D" id="1.10.472.80">
    <property type="entry name" value="Ypt/Rab-GAP domain of gyp1p, domain 3"/>
    <property type="match status" value="1"/>
</dbReference>
<keyword evidence="2" id="KW-0812">Transmembrane</keyword>
<feature type="transmembrane region" description="Helical" evidence="2">
    <location>
        <begin position="419"/>
        <end position="436"/>
    </location>
</feature>
<dbReference type="GO" id="GO:0005777">
    <property type="term" value="C:peroxisome"/>
    <property type="evidence" value="ECO:0007669"/>
    <property type="project" value="EnsemblFungi"/>
</dbReference>
<dbReference type="PANTHER" id="PTHR20913">
    <property type="entry name" value="TBC1 DOMAIN FAMILY MEMBER 20/GTPASE"/>
    <property type="match status" value="1"/>
</dbReference>
<dbReference type="InterPro" id="IPR035969">
    <property type="entry name" value="Rab-GAP_TBC_sf"/>
</dbReference>
<dbReference type="GO" id="GO:0005789">
    <property type="term" value="C:endoplasmic reticulum membrane"/>
    <property type="evidence" value="ECO:0007669"/>
    <property type="project" value="TreeGrafter"/>
</dbReference>
<keyword evidence="2" id="KW-1133">Transmembrane helix</keyword>
<feature type="domain" description="Rab-GAP TBC" evidence="3">
    <location>
        <begin position="52"/>
        <end position="273"/>
    </location>
</feature>
<keyword evidence="5" id="KW-1185">Reference proteome</keyword>
<dbReference type="SUPFAM" id="SSF47923">
    <property type="entry name" value="Ypt/Rab-GAP domain of gyp1p"/>
    <property type="match status" value="1"/>
</dbReference>
<dbReference type="Proteomes" id="UP000005666">
    <property type="component" value="Chromosome 4"/>
</dbReference>
<dbReference type="PANTHER" id="PTHR20913:SF7">
    <property type="entry name" value="RE60063P"/>
    <property type="match status" value="1"/>
</dbReference>
<keyword evidence="1" id="KW-0343">GTPase activation</keyword>
<dbReference type="STRING" id="1071381.G8BS70"/>
<dbReference type="SMART" id="SM00164">
    <property type="entry name" value="TBC"/>
    <property type="match status" value="1"/>
</dbReference>
<name>G8BS70_TETPH</name>
<organism evidence="4 5">
    <name type="scientific">Tetrapisispora phaffii (strain ATCC 24235 / CBS 4417 / NBRC 1672 / NRRL Y-8282 / UCD 70-5)</name>
    <name type="common">Yeast</name>
    <name type="synonym">Fabospora phaffii</name>
    <dbReference type="NCBI Taxonomy" id="1071381"/>
    <lineage>
        <taxon>Eukaryota</taxon>
        <taxon>Fungi</taxon>
        <taxon>Dikarya</taxon>
        <taxon>Ascomycota</taxon>
        <taxon>Saccharomycotina</taxon>
        <taxon>Saccharomycetes</taxon>
        <taxon>Saccharomycetales</taxon>
        <taxon>Saccharomycetaceae</taxon>
        <taxon>Tetrapisispora</taxon>
    </lineage>
</organism>
<dbReference type="EMBL" id="HE612859">
    <property type="protein sequence ID" value="CCE62691.1"/>
    <property type="molecule type" value="Genomic_DNA"/>
</dbReference>
<reference evidence="4 5" key="1">
    <citation type="journal article" date="2011" name="Proc. Natl. Acad. Sci. U.S.A.">
        <title>Evolutionary erosion of yeast sex chromosomes by mating-type switching accidents.</title>
        <authorList>
            <person name="Gordon J.L."/>
            <person name="Armisen D."/>
            <person name="Proux-Wera E."/>
            <person name="Oheigeartaigh S.S."/>
            <person name="Byrne K.P."/>
            <person name="Wolfe K.H."/>
        </authorList>
    </citation>
    <scope>NUCLEOTIDE SEQUENCE [LARGE SCALE GENOMIC DNA]</scope>
    <source>
        <strain evidence="5">ATCC 24235 / CBS 4417 / NBRC 1672 / NRRL Y-8282 / UCD 70-5</strain>
    </source>
</reference>
<dbReference type="HOGENOM" id="CLU_039465_3_0_1"/>
<dbReference type="eggNOG" id="KOG2595">
    <property type="taxonomic scope" value="Eukaryota"/>
</dbReference>
<evidence type="ECO:0000313" key="5">
    <source>
        <dbReference type="Proteomes" id="UP000005666"/>
    </source>
</evidence>
<dbReference type="InterPro" id="IPR045913">
    <property type="entry name" value="TBC20/Gyp8-like"/>
</dbReference>
<evidence type="ECO:0000256" key="1">
    <source>
        <dbReference type="ARBA" id="ARBA00022468"/>
    </source>
</evidence>
<dbReference type="GeneID" id="11534387"/>
<evidence type="ECO:0000256" key="2">
    <source>
        <dbReference type="SAM" id="Phobius"/>
    </source>
</evidence>
<proteinExistence type="predicted"/>